<evidence type="ECO:0000256" key="1">
    <source>
        <dbReference type="ARBA" id="ARBA00022617"/>
    </source>
</evidence>
<evidence type="ECO:0000313" key="7">
    <source>
        <dbReference type="Proteomes" id="UP000215703"/>
    </source>
</evidence>
<dbReference type="InterPro" id="IPR051459">
    <property type="entry name" value="Cytochrome_c-type_DH"/>
</dbReference>
<evidence type="ECO:0000256" key="2">
    <source>
        <dbReference type="ARBA" id="ARBA00022723"/>
    </source>
</evidence>
<sequence>MRARLLLIPAVLAGCAATVAGWWMSAPQRITAAEARVVSETEGDPERGKLVFAAGDCASCHASPGQSDRSRLGGGIALASPYGTFRAPNISPDRIDGIGNWTAEDLANALLRGVSPDGSHYYPVFPYVSFTHTQPEDVRDLMAYLRTLPAVKGRPPNHEINPIFRIRRALAFWKMLYFKPGPIAPDPARDEKWNRGRYLAEALGHCAECHSTRDMLGGIKPSTRYAGGQDPAGTGFYPNITAARLGDWSEAQLAAMLKTGNTPNHGRVGSSMSDVVTNLAVLPESDREAIASFVKSLPSRPTPSP</sequence>
<dbReference type="PROSITE" id="PS51257">
    <property type="entry name" value="PROKAR_LIPOPROTEIN"/>
    <property type="match status" value="1"/>
</dbReference>
<keyword evidence="1 4" id="KW-0349">Heme</keyword>
<dbReference type="KEGG" id="bot:CIT37_13010"/>
<dbReference type="EMBL" id="CP029425">
    <property type="protein sequence ID" value="AWL93021.1"/>
    <property type="molecule type" value="Genomic_DNA"/>
</dbReference>
<accession>A0A2U8P5L7</accession>
<evidence type="ECO:0000313" key="6">
    <source>
        <dbReference type="EMBL" id="AWL93021.1"/>
    </source>
</evidence>
<dbReference type="PROSITE" id="PS51007">
    <property type="entry name" value="CYTC"/>
    <property type="match status" value="2"/>
</dbReference>
<organism evidence="6 7">
    <name type="scientific">Bradyrhizobium ottawaense</name>
    <dbReference type="NCBI Taxonomy" id="931866"/>
    <lineage>
        <taxon>Bacteria</taxon>
        <taxon>Pseudomonadati</taxon>
        <taxon>Pseudomonadota</taxon>
        <taxon>Alphaproteobacteria</taxon>
        <taxon>Hyphomicrobiales</taxon>
        <taxon>Nitrobacteraceae</taxon>
        <taxon>Bradyrhizobium</taxon>
    </lineage>
</organism>
<dbReference type="RefSeq" id="WP_095425380.1">
    <property type="nucleotide sequence ID" value="NZ_CP029425.2"/>
</dbReference>
<dbReference type="PANTHER" id="PTHR35008">
    <property type="entry name" value="BLL4482 PROTEIN-RELATED"/>
    <property type="match status" value="1"/>
</dbReference>
<feature type="domain" description="Cytochrome c" evidence="5">
    <location>
        <begin position="191"/>
        <end position="298"/>
    </location>
</feature>
<evidence type="ECO:0000259" key="5">
    <source>
        <dbReference type="PROSITE" id="PS51007"/>
    </source>
</evidence>
<dbReference type="PANTHER" id="PTHR35008:SF8">
    <property type="entry name" value="ALCOHOL DEHYDROGENASE CYTOCHROME C SUBUNIT"/>
    <property type="match status" value="1"/>
</dbReference>
<dbReference type="GO" id="GO:0009055">
    <property type="term" value="F:electron transfer activity"/>
    <property type="evidence" value="ECO:0007669"/>
    <property type="project" value="InterPro"/>
</dbReference>
<dbReference type="Gene3D" id="1.10.760.10">
    <property type="entry name" value="Cytochrome c-like domain"/>
    <property type="match status" value="2"/>
</dbReference>
<dbReference type="Pfam" id="PF00034">
    <property type="entry name" value="Cytochrom_C"/>
    <property type="match status" value="1"/>
</dbReference>
<dbReference type="GeneID" id="92963553"/>
<keyword evidence="2 4" id="KW-0479">Metal-binding</keyword>
<feature type="domain" description="Cytochrome c" evidence="5">
    <location>
        <begin position="43"/>
        <end position="149"/>
    </location>
</feature>
<keyword evidence="3 4" id="KW-0408">Iron</keyword>
<dbReference type="GO" id="GO:0020037">
    <property type="term" value="F:heme binding"/>
    <property type="evidence" value="ECO:0007669"/>
    <property type="project" value="InterPro"/>
</dbReference>
<dbReference type="Proteomes" id="UP000215703">
    <property type="component" value="Chromosome"/>
</dbReference>
<dbReference type="GO" id="GO:0046872">
    <property type="term" value="F:metal ion binding"/>
    <property type="evidence" value="ECO:0007669"/>
    <property type="project" value="UniProtKB-KW"/>
</dbReference>
<dbReference type="InterPro" id="IPR036909">
    <property type="entry name" value="Cyt_c-like_dom_sf"/>
</dbReference>
<reference evidence="6 7" key="1">
    <citation type="journal article" date="2014" name="Int. J. Syst. Evol. Microbiol.">
        <title>Bradyrhizobium ottawaense sp. nov., a symbiotic nitrogen fixing bacterium from root nodules of soybeans in Canada.</title>
        <authorList>
            <person name="Yu X."/>
            <person name="Cloutier S."/>
            <person name="Tambong J.T."/>
            <person name="Bromfield E.S."/>
        </authorList>
    </citation>
    <scope>NUCLEOTIDE SEQUENCE [LARGE SCALE GENOMIC DNA]</scope>
    <source>
        <strain evidence="6 7">OO99</strain>
    </source>
</reference>
<reference evidence="6 7" key="2">
    <citation type="journal article" date="2017" name="Syst. Appl. Microbiol.">
        <title>Soybeans inoculated with root zone soils of Canadian native legumes harbour diverse and novel Bradyrhizobium spp. that possess agricultural potential.</title>
        <authorList>
            <person name="Bromfield E.S.P."/>
            <person name="Cloutier S."/>
            <person name="Tambong J.T."/>
            <person name="Tran Thi T.V."/>
        </authorList>
    </citation>
    <scope>NUCLEOTIDE SEQUENCE [LARGE SCALE GENOMIC DNA]</scope>
    <source>
        <strain evidence="6 7">OO99</strain>
    </source>
</reference>
<name>A0A2U8P5L7_9BRAD</name>
<gene>
    <name evidence="6" type="ORF">CIT37_13010</name>
</gene>
<proteinExistence type="predicted"/>
<dbReference type="AlphaFoldDB" id="A0A2U8P5L7"/>
<dbReference type="InterPro" id="IPR009056">
    <property type="entry name" value="Cyt_c-like_dom"/>
</dbReference>
<protein>
    <submittedName>
        <fullName evidence="6">Alkylated DNA repair protein</fullName>
    </submittedName>
</protein>
<evidence type="ECO:0000256" key="4">
    <source>
        <dbReference type="PROSITE-ProRule" id="PRU00433"/>
    </source>
</evidence>
<evidence type="ECO:0000256" key="3">
    <source>
        <dbReference type="ARBA" id="ARBA00023004"/>
    </source>
</evidence>
<dbReference type="SUPFAM" id="SSF46626">
    <property type="entry name" value="Cytochrome c"/>
    <property type="match status" value="2"/>
</dbReference>